<gene>
    <name evidence="2" type="ORF">CCAM_LOCUS1522</name>
</gene>
<evidence type="ECO:0000256" key="1">
    <source>
        <dbReference type="SAM" id="MobiDB-lite"/>
    </source>
</evidence>
<dbReference type="EMBL" id="OOIL02000049">
    <property type="protein sequence ID" value="VFQ59746.1"/>
    <property type="molecule type" value="Genomic_DNA"/>
</dbReference>
<dbReference type="PANTHER" id="PTHR31286">
    <property type="entry name" value="GLYCINE-RICH CELL WALL STRUCTURAL PROTEIN 1.8-LIKE"/>
    <property type="match status" value="1"/>
</dbReference>
<keyword evidence="3" id="KW-1185">Reference proteome</keyword>
<feature type="region of interest" description="Disordered" evidence="1">
    <location>
        <begin position="75"/>
        <end position="103"/>
    </location>
</feature>
<evidence type="ECO:0000313" key="2">
    <source>
        <dbReference type="EMBL" id="VFQ59746.1"/>
    </source>
</evidence>
<name>A0A484KD30_9ASTE</name>
<dbReference type="InterPro" id="IPR040256">
    <property type="entry name" value="At4g02000-like"/>
</dbReference>
<dbReference type="PANTHER" id="PTHR31286:SF180">
    <property type="entry name" value="OS10G0362600 PROTEIN"/>
    <property type="match status" value="1"/>
</dbReference>
<sequence>MLHETALADSRLPDAATSARSRPSVARFCIELDVSAELPTKFFLDNGGKGLWQAVHYEQLPSFCKDCMKSGHSTGNCTKTKGDTSKDPFTQKQPKLQPIPTAKLPSDEACRSRWRKQHIHTIKNNQGALVTSDEDISQARVEFFTDLYKADSTENLEYILQNIPSIIQDNQNDKLCSLPTSEEIKNAVWHLDPNSCAGPNGYNGTFYRETWDIIHEDVISAVQEFFLNIMLVGLDVVPTP</sequence>
<dbReference type="OrthoDB" id="1303672at2759"/>
<protein>
    <submittedName>
        <fullName evidence="2">Uncharacterized protein</fullName>
    </submittedName>
</protein>
<accession>A0A484KD30</accession>
<reference evidence="2 3" key="1">
    <citation type="submission" date="2018-04" db="EMBL/GenBank/DDBJ databases">
        <authorList>
            <person name="Vogel A."/>
        </authorList>
    </citation>
    <scope>NUCLEOTIDE SEQUENCE [LARGE SCALE GENOMIC DNA]</scope>
</reference>
<organism evidence="2 3">
    <name type="scientific">Cuscuta campestris</name>
    <dbReference type="NCBI Taxonomy" id="132261"/>
    <lineage>
        <taxon>Eukaryota</taxon>
        <taxon>Viridiplantae</taxon>
        <taxon>Streptophyta</taxon>
        <taxon>Embryophyta</taxon>
        <taxon>Tracheophyta</taxon>
        <taxon>Spermatophyta</taxon>
        <taxon>Magnoliopsida</taxon>
        <taxon>eudicotyledons</taxon>
        <taxon>Gunneridae</taxon>
        <taxon>Pentapetalae</taxon>
        <taxon>asterids</taxon>
        <taxon>lamiids</taxon>
        <taxon>Solanales</taxon>
        <taxon>Convolvulaceae</taxon>
        <taxon>Cuscuteae</taxon>
        <taxon>Cuscuta</taxon>
        <taxon>Cuscuta subgen. Grammica</taxon>
        <taxon>Cuscuta sect. Cleistogrammica</taxon>
    </lineage>
</organism>
<dbReference type="Proteomes" id="UP000595140">
    <property type="component" value="Unassembled WGS sequence"/>
</dbReference>
<evidence type="ECO:0000313" key="3">
    <source>
        <dbReference type="Proteomes" id="UP000595140"/>
    </source>
</evidence>
<proteinExistence type="predicted"/>
<dbReference type="AlphaFoldDB" id="A0A484KD30"/>